<keyword evidence="1" id="KW-1133">Transmembrane helix</keyword>
<feature type="transmembrane region" description="Helical" evidence="1">
    <location>
        <begin position="56"/>
        <end position="78"/>
    </location>
</feature>
<dbReference type="Pfam" id="PF07584">
    <property type="entry name" value="BatA"/>
    <property type="match status" value="1"/>
</dbReference>
<evidence type="ECO:0000259" key="2">
    <source>
        <dbReference type="Pfam" id="PF07584"/>
    </source>
</evidence>
<dbReference type="SUPFAM" id="SSF52317">
    <property type="entry name" value="Class I glutamine amidotransferase-like"/>
    <property type="match status" value="1"/>
</dbReference>
<sequence>MNFVYPLFLWALLAIAIPIIIHLFHFRRFKTVYFTNVKFLKEVKEQTSARSKIKHLLVLLTRVLAIAFLVFAFAMPFIPSKGGQSSAGNTDVSIFFDNSFSMAAESEDVRLLEKARSRVEEIVSAYSVDDRIQILTADFEGRDQRLLSKEDALTRLNEVAITYNVRDLSKVLARQKQAVRTGKNKNKEVYLVSDFQKNITDLERYEDSTINLNLVPLQSVQNQNVAIDTAWFQSPVQSLNQPNPLVVKVRNLSDREIPNVRMSLFIDNQTRPIGTLTIPAQTSVYDTIDIPVLRTGWYEAKLNITDFPIEFDNDYYFTFNVDEQVDILQIHSGSPNRFVSATFKDNEYFKARAQNAGQLNYTDFPNYDLVILDELTSIPSGLISELKNYAMNGGNVVVFPHQEANLGDYNNLTKQFNANNYGSLDTRERKVSFINFEEFIFNDVFEERRSNLKLPTTQSNFKISKRASSGEEVILRYRDGGTFVGKYRKGKGHLFLCAAPLGLDYSDFVKNGEIFVPMLYKMALSATSEDKVAYVIGRDEVLETDNRASSSELVYKMKGNKGEFIPEQRVMGSRVVLGMNNQVRSAGFYDLFLKEGEPLDKFGFNYDRKESFLSFYNQEELSELLGEKVAIIEGTSATDFTEMITTQSKGTALWKWCLVLALIFLAVETLLLRLWKVK</sequence>
<feature type="transmembrane region" description="Helical" evidence="1">
    <location>
        <begin position="653"/>
        <end position="675"/>
    </location>
</feature>
<evidence type="ECO:0000256" key="1">
    <source>
        <dbReference type="SAM" id="Phobius"/>
    </source>
</evidence>
<dbReference type="InterPro" id="IPR024163">
    <property type="entry name" value="Aerotolerance_reg_N"/>
</dbReference>
<dbReference type="InterPro" id="IPR011933">
    <property type="entry name" value="Double_TM_dom"/>
</dbReference>
<protein>
    <recommendedName>
        <fullName evidence="2">Aerotolerance regulator N-terminal domain-containing protein</fullName>
    </recommendedName>
</protein>
<feature type="transmembrane region" description="Helical" evidence="1">
    <location>
        <begin position="6"/>
        <end position="24"/>
    </location>
</feature>
<reference evidence="3" key="1">
    <citation type="submission" date="2020-01" db="EMBL/GenBank/DDBJ databases">
        <authorList>
            <person name="Meier V. D."/>
            <person name="Meier V D."/>
        </authorList>
    </citation>
    <scope>NUCLEOTIDE SEQUENCE</scope>
    <source>
        <strain evidence="3">HLG_WM_MAG_10</strain>
    </source>
</reference>
<evidence type="ECO:0000313" key="3">
    <source>
        <dbReference type="EMBL" id="CAA6817250.1"/>
    </source>
</evidence>
<accession>A0A6S6TL36</accession>
<keyword evidence="1" id="KW-0812">Transmembrane</keyword>
<dbReference type="NCBIfam" id="TIGR02226">
    <property type="entry name" value="two_anch"/>
    <property type="match status" value="1"/>
</dbReference>
<dbReference type="InterPro" id="IPR029062">
    <property type="entry name" value="Class_I_gatase-like"/>
</dbReference>
<dbReference type="PANTHER" id="PTHR37464:SF1">
    <property type="entry name" value="BLL2463 PROTEIN"/>
    <property type="match status" value="1"/>
</dbReference>
<name>A0A6S6TL36_9BACT</name>
<keyword evidence="1" id="KW-0472">Membrane</keyword>
<gene>
    <name evidence="3" type="ORF">HELGO_WM42938</name>
</gene>
<dbReference type="EMBL" id="CACVAQ010000248">
    <property type="protein sequence ID" value="CAA6817250.1"/>
    <property type="molecule type" value="Genomic_DNA"/>
</dbReference>
<organism evidence="3">
    <name type="scientific">uncultured Aureispira sp</name>
    <dbReference type="NCBI Taxonomy" id="1331704"/>
    <lineage>
        <taxon>Bacteria</taxon>
        <taxon>Pseudomonadati</taxon>
        <taxon>Bacteroidota</taxon>
        <taxon>Saprospiria</taxon>
        <taxon>Saprospirales</taxon>
        <taxon>Saprospiraceae</taxon>
        <taxon>Aureispira</taxon>
        <taxon>environmental samples</taxon>
    </lineage>
</organism>
<dbReference type="PANTHER" id="PTHR37464">
    <property type="entry name" value="BLL2463 PROTEIN"/>
    <property type="match status" value="1"/>
</dbReference>
<dbReference type="AlphaFoldDB" id="A0A6S6TL36"/>
<feature type="domain" description="Aerotolerance regulator N-terminal" evidence="2">
    <location>
        <begin position="1"/>
        <end position="76"/>
    </location>
</feature>
<proteinExistence type="predicted"/>